<dbReference type="RefSeq" id="WP_326760281.1">
    <property type="nucleotide sequence ID" value="NZ_CP109135.1"/>
</dbReference>
<evidence type="ECO:0000313" key="2">
    <source>
        <dbReference type="EMBL" id="WSD16814.1"/>
    </source>
</evidence>
<reference evidence="2 3" key="1">
    <citation type="submission" date="2022-10" db="EMBL/GenBank/DDBJ databases">
        <title>The complete genomes of actinobacterial strains from the NBC collection.</title>
        <authorList>
            <person name="Joergensen T.S."/>
            <person name="Alvarez Arevalo M."/>
            <person name="Sterndorff E.B."/>
            <person name="Faurdal D."/>
            <person name="Vuksanovic O."/>
            <person name="Mourched A.-S."/>
            <person name="Charusanti P."/>
            <person name="Shaw S."/>
            <person name="Blin K."/>
            <person name="Weber T."/>
        </authorList>
    </citation>
    <scope>NUCLEOTIDE SEQUENCE [LARGE SCALE GENOMIC DNA]</scope>
    <source>
        <strain evidence="2 3">NBC 01752</strain>
    </source>
</reference>
<protein>
    <recommendedName>
        <fullName evidence="4">Secreted protein</fullName>
    </recommendedName>
</protein>
<keyword evidence="1" id="KW-0732">Signal</keyword>
<proteinExistence type="predicted"/>
<evidence type="ECO:0000256" key="1">
    <source>
        <dbReference type="SAM" id="SignalP"/>
    </source>
</evidence>
<dbReference type="Proteomes" id="UP001340816">
    <property type="component" value="Chromosome"/>
</dbReference>
<feature type="chain" id="PRO_5046252416" description="Secreted protein" evidence="1">
    <location>
        <begin position="28"/>
        <end position="173"/>
    </location>
</feature>
<evidence type="ECO:0008006" key="4">
    <source>
        <dbReference type="Google" id="ProtNLM"/>
    </source>
</evidence>
<feature type="signal peptide" evidence="1">
    <location>
        <begin position="1"/>
        <end position="27"/>
    </location>
</feature>
<sequence>MRTLSRCLIPLLAAGCLAVTAGTPVMAATASTADSGAGAGAGAVAPAAPLPVPEPAPDPCAADWSALTGLTETGTLREAIVACVESYTERPLESWLQAPPKLPVEQMTQLTQAAEAAQVAPSETKEQGVTAVEDWTGADAADAADWEDDLACDLAEIFDEPTMCHPAPANPAH</sequence>
<name>A0ABZ1HDY7_STRPH</name>
<evidence type="ECO:0000313" key="3">
    <source>
        <dbReference type="Proteomes" id="UP001340816"/>
    </source>
</evidence>
<keyword evidence="3" id="KW-1185">Reference proteome</keyword>
<organism evidence="2 3">
    <name type="scientific">Streptomyces phaeochromogenes</name>
    <dbReference type="NCBI Taxonomy" id="1923"/>
    <lineage>
        <taxon>Bacteria</taxon>
        <taxon>Bacillati</taxon>
        <taxon>Actinomycetota</taxon>
        <taxon>Actinomycetes</taxon>
        <taxon>Kitasatosporales</taxon>
        <taxon>Streptomycetaceae</taxon>
        <taxon>Streptomyces</taxon>
        <taxon>Streptomyces phaeochromogenes group</taxon>
    </lineage>
</organism>
<gene>
    <name evidence="2" type="ORF">OHB35_28165</name>
</gene>
<accession>A0ABZ1HDY7</accession>
<dbReference type="EMBL" id="CP109135">
    <property type="protein sequence ID" value="WSD16814.1"/>
    <property type="molecule type" value="Genomic_DNA"/>
</dbReference>